<evidence type="ECO:0000313" key="3">
    <source>
        <dbReference type="EMBL" id="OIR21174.1"/>
    </source>
</evidence>
<organism evidence="3 4">
    <name type="scientific">Marine Group III euryarchaeote CG-Epi1</name>
    <dbReference type="NCBI Taxonomy" id="1888995"/>
    <lineage>
        <taxon>Archaea</taxon>
        <taxon>Methanobacteriati</taxon>
        <taxon>Thermoplasmatota</taxon>
        <taxon>Thermoplasmata</taxon>
        <taxon>Candidatus Thermoprofundales</taxon>
    </lineage>
</organism>
<evidence type="ECO:0000256" key="1">
    <source>
        <dbReference type="ARBA" id="ARBA00007637"/>
    </source>
</evidence>
<reference evidence="3 4" key="1">
    <citation type="submission" date="2016-08" db="EMBL/GenBank/DDBJ databases">
        <title>New Insights into Marine Group III Euryarchaeota, from dark to light.</title>
        <authorList>
            <person name="Haro-Moreno J.M."/>
            <person name="Rodriguez-Valera F."/>
            <person name="Lopez-Garcia P."/>
            <person name="Moreira D."/>
            <person name="Martin-Cuadrado A.B."/>
        </authorList>
    </citation>
    <scope>NUCLEOTIDE SEQUENCE [LARGE SCALE GENOMIC DNA]</scope>
    <source>
        <strain evidence="3">CG-Epi1</strain>
    </source>
</reference>
<dbReference type="Gene3D" id="3.40.50.720">
    <property type="entry name" value="NAD(P)-binding Rossmann-like Domain"/>
    <property type="match status" value="1"/>
</dbReference>
<evidence type="ECO:0000313" key="4">
    <source>
        <dbReference type="Proteomes" id="UP000183080"/>
    </source>
</evidence>
<dbReference type="EMBL" id="MIZA01000001">
    <property type="protein sequence ID" value="OIR21174.1"/>
    <property type="molecule type" value="Genomic_DNA"/>
</dbReference>
<protein>
    <recommendedName>
        <fullName evidence="2">NAD-dependent epimerase/dehydratase domain-containing protein</fullName>
    </recommendedName>
</protein>
<gene>
    <name evidence="3" type="ORF">BD935_00115</name>
</gene>
<name>A0A1J5UA86_9ARCH</name>
<dbReference type="Pfam" id="PF01370">
    <property type="entry name" value="Epimerase"/>
    <property type="match status" value="1"/>
</dbReference>
<dbReference type="AlphaFoldDB" id="A0A1J5UA86"/>
<dbReference type="InterPro" id="IPR001509">
    <property type="entry name" value="Epimerase_deHydtase"/>
</dbReference>
<proteinExistence type="inferred from homology"/>
<sequence length="302" mass="33245">MNVGVIGGSGFIGSHVVDKLFDAGHNVTVLDGVKPQRNDVGYKVIDITDLENTLVTLDGGYDAIYLLAAMADVNDCYKNPVKTIEVNVLGVANVLEACVKNEIERFLFASTVWTYGLSDVEVVDESTPLNITNKEHIYTASKVAAETLIQSYSNLYHQDFTILRYGIPYGPRARGGTVLPIFVRLAMEGKPLTIQGDGSAHRKFIYVEDIAYGNVAALSPDAKNQVINLEGPRNISVKEVADTVNELFNGDVEINYVEARPGDYAGKVVSNDKSKKLLDWEPLVDFKEGAKNFLDWYKENSQ</sequence>
<dbReference type="SUPFAM" id="SSF51735">
    <property type="entry name" value="NAD(P)-binding Rossmann-fold domains"/>
    <property type="match status" value="1"/>
</dbReference>
<feature type="domain" description="NAD-dependent epimerase/dehydratase" evidence="2">
    <location>
        <begin position="5"/>
        <end position="228"/>
    </location>
</feature>
<dbReference type="Proteomes" id="UP000183080">
    <property type="component" value="Unassembled WGS sequence"/>
</dbReference>
<dbReference type="PANTHER" id="PTHR43000">
    <property type="entry name" value="DTDP-D-GLUCOSE 4,6-DEHYDRATASE-RELATED"/>
    <property type="match status" value="1"/>
</dbReference>
<dbReference type="InterPro" id="IPR036291">
    <property type="entry name" value="NAD(P)-bd_dom_sf"/>
</dbReference>
<dbReference type="STRING" id="1888995.BD935_00115"/>
<comment type="similarity">
    <text evidence="1">Belongs to the NAD(P)-dependent epimerase/dehydratase family.</text>
</comment>
<evidence type="ECO:0000259" key="2">
    <source>
        <dbReference type="Pfam" id="PF01370"/>
    </source>
</evidence>
<accession>A0A1J5UA86</accession>
<comment type="caution">
    <text evidence="3">The sequence shown here is derived from an EMBL/GenBank/DDBJ whole genome shotgun (WGS) entry which is preliminary data.</text>
</comment>